<organism evidence="3">
    <name type="scientific">Tunturiibacter empetritectus</name>
    <dbReference type="NCBI Taxonomy" id="3069691"/>
    <lineage>
        <taxon>Bacteria</taxon>
        <taxon>Pseudomonadati</taxon>
        <taxon>Acidobacteriota</taxon>
        <taxon>Terriglobia</taxon>
        <taxon>Terriglobales</taxon>
        <taxon>Acidobacteriaceae</taxon>
        <taxon>Tunturiibacter</taxon>
    </lineage>
</organism>
<reference evidence="3" key="1">
    <citation type="submission" date="2023-08" db="EMBL/GenBank/DDBJ databases">
        <authorList>
            <person name="Messyasz A."/>
            <person name="Mannisto M.K."/>
            <person name="Kerkhof L.J."/>
            <person name="Haggblom M."/>
        </authorList>
    </citation>
    <scope>NUCLEOTIDE SEQUENCE</scope>
    <source>
        <strain evidence="3">M8UP23</strain>
    </source>
</reference>
<dbReference type="EMBL" id="CP132932">
    <property type="protein sequence ID" value="XCB26429.1"/>
    <property type="molecule type" value="Genomic_DNA"/>
</dbReference>
<protein>
    <submittedName>
        <fullName evidence="3">Uncharacterized protein</fullName>
    </submittedName>
</protein>
<dbReference type="KEGG" id="temp:RBB75_18695"/>
<accession>A0AAU7ZCV1</accession>
<proteinExistence type="predicted"/>
<feature type="signal peptide" evidence="2">
    <location>
        <begin position="1"/>
        <end position="24"/>
    </location>
</feature>
<sequence>MKMHITTAALVLAAAPAFSQSAMTGVSHPDSAAISSTDDATQQTPIAKPSADVPVVAPSSPAAQYGPYVPYQGATAAGSSLMMAEPSADDPNDPDAMIVTSVPERTGTLREGTLLKVKIGETLATDRTIAGTRFSATVTEAIERNGRVIIPAGSILEGRVTEVRGGRRITGAALLHLETNDVTLPDGTHYIVHAQLIDTGKSEFNVNNEGTLKRKDHPKEMLAVAGGVTGASAVAGALVGGGVGAVVGAGIGAGVSTVIWLKQDRQATLPKDELLVFSLTTPMILTPLSGSPVSSLNPVAVGGVGATQ</sequence>
<feature type="chain" id="PRO_5043392162" evidence="2">
    <location>
        <begin position="25"/>
        <end position="308"/>
    </location>
</feature>
<gene>
    <name evidence="3" type="ORF">RBB75_18695</name>
</gene>
<feature type="region of interest" description="Disordered" evidence="1">
    <location>
        <begin position="23"/>
        <end position="55"/>
    </location>
</feature>
<reference evidence="3" key="2">
    <citation type="journal article" date="2024" name="Environ. Microbiol.">
        <title>Genome analysis and description of Tunturibacter gen. nov. expands the diversity of Terriglobia in tundra soils.</title>
        <authorList>
            <person name="Messyasz A."/>
            <person name="Mannisto M.K."/>
            <person name="Kerkhof L.J."/>
            <person name="Haggblom M.M."/>
        </authorList>
    </citation>
    <scope>NUCLEOTIDE SEQUENCE</scope>
    <source>
        <strain evidence="3">M8UP23</strain>
    </source>
</reference>
<dbReference type="RefSeq" id="WP_353068962.1">
    <property type="nucleotide sequence ID" value="NZ_CP132932.1"/>
</dbReference>
<name>A0AAU7ZCV1_9BACT</name>
<feature type="compositionally biased region" description="Polar residues" evidence="1">
    <location>
        <begin position="33"/>
        <end position="45"/>
    </location>
</feature>
<evidence type="ECO:0000256" key="1">
    <source>
        <dbReference type="SAM" id="MobiDB-lite"/>
    </source>
</evidence>
<dbReference type="AlphaFoldDB" id="A0AAU7ZCV1"/>
<keyword evidence="2" id="KW-0732">Signal</keyword>
<evidence type="ECO:0000256" key="2">
    <source>
        <dbReference type="SAM" id="SignalP"/>
    </source>
</evidence>
<evidence type="ECO:0000313" key="3">
    <source>
        <dbReference type="EMBL" id="XCB26429.1"/>
    </source>
</evidence>